<sequence length="156" mass="17845">MMRNICNRRLISARPSWLVRFTQGFYFSPSRQIITDVRASSCGRSLELSRPLLTTTDFSPPRRTPLHNSFTLTAQKARTNAGGGPRKYFNINSTTTAKSTEQAKTNETQAWPVSTLRAVCARWSCCQLRDEWDRVLVRNERLKRVMIILSVPLPRG</sequence>
<evidence type="ECO:0000313" key="2">
    <source>
        <dbReference type="Proteomes" id="UP000053477"/>
    </source>
</evidence>
<organism evidence="1 2">
    <name type="scientific">Schizopora paradoxa</name>
    <dbReference type="NCBI Taxonomy" id="27342"/>
    <lineage>
        <taxon>Eukaryota</taxon>
        <taxon>Fungi</taxon>
        <taxon>Dikarya</taxon>
        <taxon>Basidiomycota</taxon>
        <taxon>Agaricomycotina</taxon>
        <taxon>Agaricomycetes</taxon>
        <taxon>Hymenochaetales</taxon>
        <taxon>Schizoporaceae</taxon>
        <taxon>Schizopora</taxon>
    </lineage>
</organism>
<dbReference type="Proteomes" id="UP000053477">
    <property type="component" value="Unassembled WGS sequence"/>
</dbReference>
<evidence type="ECO:0000313" key="1">
    <source>
        <dbReference type="EMBL" id="KLO19387.1"/>
    </source>
</evidence>
<proteinExistence type="predicted"/>
<gene>
    <name evidence="1" type="ORF">SCHPADRAFT_74622</name>
</gene>
<dbReference type="InParanoid" id="A0A0H2S591"/>
<dbReference type="AlphaFoldDB" id="A0A0H2S591"/>
<name>A0A0H2S591_9AGAM</name>
<keyword evidence="2" id="KW-1185">Reference proteome</keyword>
<reference evidence="1 2" key="1">
    <citation type="submission" date="2015-04" db="EMBL/GenBank/DDBJ databases">
        <title>Complete genome sequence of Schizopora paradoxa KUC8140, a cosmopolitan wood degrader in East Asia.</title>
        <authorList>
            <consortium name="DOE Joint Genome Institute"/>
            <person name="Min B."/>
            <person name="Park H."/>
            <person name="Jang Y."/>
            <person name="Kim J.-J."/>
            <person name="Kim K.H."/>
            <person name="Pangilinan J."/>
            <person name="Lipzen A."/>
            <person name="Riley R."/>
            <person name="Grigoriev I.V."/>
            <person name="Spatafora J.W."/>
            <person name="Choi I.-G."/>
        </authorList>
    </citation>
    <scope>NUCLEOTIDE SEQUENCE [LARGE SCALE GENOMIC DNA]</scope>
    <source>
        <strain evidence="1 2">KUC8140</strain>
    </source>
</reference>
<accession>A0A0H2S591</accession>
<dbReference type="EMBL" id="KQ085887">
    <property type="protein sequence ID" value="KLO19387.1"/>
    <property type="molecule type" value="Genomic_DNA"/>
</dbReference>
<protein>
    <submittedName>
        <fullName evidence="1">Uncharacterized protein</fullName>
    </submittedName>
</protein>